<comment type="caution">
    <text evidence="1">The sequence shown here is derived from an EMBL/GenBank/DDBJ whole genome shotgun (WGS) entry which is preliminary data.</text>
</comment>
<proteinExistence type="predicted"/>
<gene>
    <name evidence="1" type="ORF">DWZ98_12080</name>
</gene>
<accession>A0A415MW80</accession>
<evidence type="ECO:0000313" key="1">
    <source>
        <dbReference type="EMBL" id="RHL86421.1"/>
    </source>
</evidence>
<reference evidence="1 2" key="1">
    <citation type="submission" date="2018-08" db="EMBL/GenBank/DDBJ databases">
        <title>A genome reference for cultivated species of the human gut microbiota.</title>
        <authorList>
            <person name="Zou Y."/>
            <person name="Xue W."/>
            <person name="Luo G."/>
        </authorList>
    </citation>
    <scope>NUCLEOTIDE SEQUENCE [LARGE SCALE GENOMIC DNA]</scope>
    <source>
        <strain evidence="1 2">AF36-1BH</strain>
    </source>
</reference>
<dbReference type="EMBL" id="QRPD01000011">
    <property type="protein sequence ID" value="RHL86421.1"/>
    <property type="molecule type" value="Genomic_DNA"/>
</dbReference>
<dbReference type="Proteomes" id="UP000283325">
    <property type="component" value="Unassembled WGS sequence"/>
</dbReference>
<dbReference type="RefSeq" id="WP_117657831.1">
    <property type="nucleotide sequence ID" value="NZ_QRPD01000011.1"/>
</dbReference>
<dbReference type="AlphaFoldDB" id="A0A415MW80"/>
<organism evidence="1 2">
    <name type="scientific">Dorea formicigenerans</name>
    <dbReference type="NCBI Taxonomy" id="39486"/>
    <lineage>
        <taxon>Bacteria</taxon>
        <taxon>Bacillati</taxon>
        <taxon>Bacillota</taxon>
        <taxon>Clostridia</taxon>
        <taxon>Lachnospirales</taxon>
        <taxon>Lachnospiraceae</taxon>
        <taxon>Dorea</taxon>
    </lineage>
</organism>
<evidence type="ECO:0000313" key="2">
    <source>
        <dbReference type="Proteomes" id="UP000283325"/>
    </source>
</evidence>
<sequence>METETKVTNEQKEKLAYYKIISDAYKQRFTLRYILFHKILTHMLNKMKEEVTVYCLMDEIRQIHRDKECQNN</sequence>
<name>A0A415MW80_9FIRM</name>
<protein>
    <submittedName>
        <fullName evidence="1">Uncharacterized protein</fullName>
    </submittedName>
</protein>